<dbReference type="InterPro" id="IPR002078">
    <property type="entry name" value="Sigma_54_int"/>
</dbReference>
<protein>
    <submittedName>
        <fullName evidence="9">Two-component system response regulator PilR (NtrC family)</fullName>
    </submittedName>
</protein>
<evidence type="ECO:0000256" key="6">
    <source>
        <dbReference type="PROSITE-ProRule" id="PRU00169"/>
    </source>
</evidence>
<dbReference type="RefSeq" id="WP_123522967.1">
    <property type="nucleotide sequence ID" value="NZ_JBHLWF010000027.1"/>
</dbReference>
<dbReference type="InterPro" id="IPR027417">
    <property type="entry name" value="P-loop_NTPase"/>
</dbReference>
<keyword evidence="10" id="KW-1185">Reference proteome</keyword>
<keyword evidence="1" id="KW-0547">Nucleotide-binding</keyword>
<dbReference type="Gene3D" id="3.40.50.2300">
    <property type="match status" value="1"/>
</dbReference>
<dbReference type="GO" id="GO:0006355">
    <property type="term" value="P:regulation of DNA-templated transcription"/>
    <property type="evidence" value="ECO:0007669"/>
    <property type="project" value="InterPro"/>
</dbReference>
<dbReference type="InterPro" id="IPR001789">
    <property type="entry name" value="Sig_transdc_resp-reg_receiver"/>
</dbReference>
<keyword evidence="5" id="KW-0804">Transcription</keyword>
<dbReference type="Pfam" id="PF25601">
    <property type="entry name" value="AAA_lid_14"/>
    <property type="match status" value="1"/>
</dbReference>
<dbReference type="InterPro" id="IPR058031">
    <property type="entry name" value="AAA_lid_NorR"/>
</dbReference>
<dbReference type="FunFam" id="3.40.50.300:FF:000006">
    <property type="entry name" value="DNA-binding transcriptional regulator NtrC"/>
    <property type="match status" value="1"/>
</dbReference>
<dbReference type="InterPro" id="IPR011006">
    <property type="entry name" value="CheY-like_superfamily"/>
</dbReference>
<dbReference type="InterPro" id="IPR003593">
    <property type="entry name" value="AAA+_ATPase"/>
</dbReference>
<feature type="modified residue" description="4-aspartylphosphate" evidence="6">
    <location>
        <position position="54"/>
    </location>
</feature>
<dbReference type="Proteomes" id="UP000294599">
    <property type="component" value="Unassembled WGS sequence"/>
</dbReference>
<dbReference type="Pfam" id="PF00158">
    <property type="entry name" value="Sigma54_activat"/>
    <property type="match status" value="1"/>
</dbReference>
<feature type="domain" description="Sigma-54 factor interaction" evidence="7">
    <location>
        <begin position="135"/>
        <end position="361"/>
    </location>
</feature>
<dbReference type="PANTHER" id="PTHR32071:SF100">
    <property type="entry name" value="RESPONSE REGULATOR PROTEIN PILR"/>
    <property type="match status" value="1"/>
</dbReference>
<dbReference type="SUPFAM" id="SSF52172">
    <property type="entry name" value="CheY-like"/>
    <property type="match status" value="1"/>
</dbReference>
<evidence type="ECO:0000259" key="8">
    <source>
        <dbReference type="PROSITE" id="PS50110"/>
    </source>
</evidence>
<dbReference type="Pfam" id="PF00072">
    <property type="entry name" value="Response_reg"/>
    <property type="match status" value="1"/>
</dbReference>
<dbReference type="PROSITE" id="PS50110">
    <property type="entry name" value="RESPONSE_REGULATORY"/>
    <property type="match status" value="1"/>
</dbReference>
<evidence type="ECO:0000256" key="5">
    <source>
        <dbReference type="ARBA" id="ARBA00023163"/>
    </source>
</evidence>
<keyword evidence="4" id="KW-0238">DNA-binding</keyword>
<comment type="caution">
    <text evidence="9">The sequence shown here is derived from an EMBL/GenBank/DDBJ whole genome shotgun (WGS) entry which is preliminary data.</text>
</comment>
<dbReference type="CDD" id="cd00009">
    <property type="entry name" value="AAA"/>
    <property type="match status" value="1"/>
</dbReference>
<dbReference type="SMART" id="SM00448">
    <property type="entry name" value="REC"/>
    <property type="match status" value="1"/>
</dbReference>
<sequence length="493" mass="53193">MTTPAALVVEDEVDLRELIELSLAGMDLDVVGVGTLAEAQEQIGKRSFALCLTDLRLPDGMSLPLVERIGREHPHTPVAVLTAYGNVETAVSALKAGAFDFVSKPVDIAQLRRLVETALRMAANGPRAPDATTRMIGSSPAMQQARATIAKLARSQAPVYISGESGSGKELAARLIHDMSPRASGPFVPVNCGAIPAELLESEFFGHKRGSFTGANADKIGLFQAAHGGTLMLDEVADLPLPMQVKLLRAIQEKAIRPIGAQAEQPVDVRLISATHKNLHELVERGAFRQDLYYRINVIELPMPPLRERREDIPKLAAHILAKLDQQGRVRLTEEAGKALLEYPFPGNIRELENILERAMALCDGSAIGVDDLQLPVMRATPTFEERAPERVPMMPPAHGGYAHDPALGAGYGSGGGAYAPGMPMPGAPAAAPPVADPAPSRDAPLEDYIEQLERDRILKALEANRYNKTKTAQALGITFRALRYRLKKLGIE</sequence>
<dbReference type="PROSITE" id="PS00676">
    <property type="entry name" value="SIGMA54_INTERACT_2"/>
    <property type="match status" value="1"/>
</dbReference>
<keyword evidence="3" id="KW-0805">Transcription regulation</keyword>
<dbReference type="AlphaFoldDB" id="A0A4R3L448"/>
<dbReference type="SUPFAM" id="SSF46689">
    <property type="entry name" value="Homeodomain-like"/>
    <property type="match status" value="1"/>
</dbReference>
<dbReference type="Gene3D" id="1.10.8.60">
    <property type="match status" value="1"/>
</dbReference>
<dbReference type="SMART" id="SM00382">
    <property type="entry name" value="AAA"/>
    <property type="match status" value="1"/>
</dbReference>
<dbReference type="SUPFAM" id="SSF52540">
    <property type="entry name" value="P-loop containing nucleoside triphosphate hydrolases"/>
    <property type="match status" value="1"/>
</dbReference>
<dbReference type="PRINTS" id="PR01590">
    <property type="entry name" value="HTHFIS"/>
</dbReference>
<dbReference type="PANTHER" id="PTHR32071">
    <property type="entry name" value="TRANSCRIPTIONAL REGULATORY PROTEIN"/>
    <property type="match status" value="1"/>
</dbReference>
<dbReference type="GO" id="GO:0005524">
    <property type="term" value="F:ATP binding"/>
    <property type="evidence" value="ECO:0007669"/>
    <property type="project" value="UniProtKB-KW"/>
</dbReference>
<evidence type="ECO:0000259" key="7">
    <source>
        <dbReference type="PROSITE" id="PS50045"/>
    </source>
</evidence>
<evidence type="ECO:0000256" key="2">
    <source>
        <dbReference type="ARBA" id="ARBA00022840"/>
    </source>
</evidence>
<name>A0A4R3L448_9GAMM</name>
<evidence type="ECO:0000313" key="10">
    <source>
        <dbReference type="Proteomes" id="UP000294599"/>
    </source>
</evidence>
<organism evidence="9 10">
    <name type="scientific">Pseudofulvimonas gallinarii</name>
    <dbReference type="NCBI Taxonomy" id="634155"/>
    <lineage>
        <taxon>Bacteria</taxon>
        <taxon>Pseudomonadati</taxon>
        <taxon>Pseudomonadota</taxon>
        <taxon>Gammaproteobacteria</taxon>
        <taxon>Lysobacterales</taxon>
        <taxon>Rhodanobacteraceae</taxon>
        <taxon>Pseudofulvimonas</taxon>
    </lineage>
</organism>
<dbReference type="PROSITE" id="PS00688">
    <property type="entry name" value="SIGMA54_INTERACT_3"/>
    <property type="match status" value="1"/>
</dbReference>
<dbReference type="Gene3D" id="3.40.50.300">
    <property type="entry name" value="P-loop containing nucleotide triphosphate hydrolases"/>
    <property type="match status" value="1"/>
</dbReference>
<gene>
    <name evidence="9" type="ORF">EDC25_12229</name>
</gene>
<evidence type="ECO:0000313" key="9">
    <source>
        <dbReference type="EMBL" id="TCS94433.1"/>
    </source>
</evidence>
<reference evidence="9 10" key="1">
    <citation type="submission" date="2019-03" db="EMBL/GenBank/DDBJ databases">
        <title>Genomic Encyclopedia of Type Strains, Phase IV (KMG-IV): sequencing the most valuable type-strain genomes for metagenomic binning, comparative biology and taxonomic classification.</title>
        <authorList>
            <person name="Goeker M."/>
        </authorList>
    </citation>
    <scope>NUCLEOTIDE SEQUENCE [LARGE SCALE GENOMIC DNA]</scope>
    <source>
        <strain evidence="9 10">DSM 21944</strain>
    </source>
</reference>
<dbReference type="InterPro" id="IPR002197">
    <property type="entry name" value="HTH_Fis"/>
</dbReference>
<dbReference type="OrthoDB" id="9804019at2"/>
<dbReference type="GO" id="GO:0000160">
    <property type="term" value="P:phosphorelay signal transduction system"/>
    <property type="evidence" value="ECO:0007669"/>
    <property type="project" value="InterPro"/>
</dbReference>
<keyword evidence="2" id="KW-0067">ATP-binding</keyword>
<accession>A0A4R3L448</accession>
<dbReference type="Pfam" id="PF02954">
    <property type="entry name" value="HTH_8"/>
    <property type="match status" value="1"/>
</dbReference>
<dbReference type="InterPro" id="IPR025944">
    <property type="entry name" value="Sigma_54_int_dom_CS"/>
</dbReference>
<dbReference type="GO" id="GO:0043565">
    <property type="term" value="F:sequence-specific DNA binding"/>
    <property type="evidence" value="ECO:0007669"/>
    <property type="project" value="InterPro"/>
</dbReference>
<dbReference type="PROSITE" id="PS50045">
    <property type="entry name" value="SIGMA54_INTERACT_4"/>
    <property type="match status" value="1"/>
</dbReference>
<dbReference type="EMBL" id="SMAF01000022">
    <property type="protein sequence ID" value="TCS94433.1"/>
    <property type="molecule type" value="Genomic_DNA"/>
</dbReference>
<dbReference type="InterPro" id="IPR009057">
    <property type="entry name" value="Homeodomain-like_sf"/>
</dbReference>
<feature type="domain" description="Response regulatory" evidence="8">
    <location>
        <begin position="5"/>
        <end position="119"/>
    </location>
</feature>
<evidence type="ECO:0000256" key="4">
    <source>
        <dbReference type="ARBA" id="ARBA00023125"/>
    </source>
</evidence>
<dbReference type="Gene3D" id="1.10.10.60">
    <property type="entry name" value="Homeodomain-like"/>
    <property type="match status" value="1"/>
</dbReference>
<evidence type="ECO:0000256" key="3">
    <source>
        <dbReference type="ARBA" id="ARBA00023015"/>
    </source>
</evidence>
<proteinExistence type="predicted"/>
<keyword evidence="6" id="KW-0597">Phosphoprotein</keyword>
<evidence type="ECO:0000256" key="1">
    <source>
        <dbReference type="ARBA" id="ARBA00022741"/>
    </source>
</evidence>
<dbReference type="InterPro" id="IPR025943">
    <property type="entry name" value="Sigma_54_int_dom_ATP-bd_2"/>
</dbReference>